<organism evidence="1">
    <name type="scientific">Lygus hesperus</name>
    <name type="common">Western plant bug</name>
    <dbReference type="NCBI Taxonomy" id="30085"/>
    <lineage>
        <taxon>Eukaryota</taxon>
        <taxon>Metazoa</taxon>
        <taxon>Ecdysozoa</taxon>
        <taxon>Arthropoda</taxon>
        <taxon>Hexapoda</taxon>
        <taxon>Insecta</taxon>
        <taxon>Pterygota</taxon>
        <taxon>Neoptera</taxon>
        <taxon>Paraneoptera</taxon>
        <taxon>Hemiptera</taxon>
        <taxon>Heteroptera</taxon>
        <taxon>Panheteroptera</taxon>
        <taxon>Cimicomorpha</taxon>
        <taxon>Miridae</taxon>
        <taxon>Mirini</taxon>
        <taxon>Lygus</taxon>
    </lineage>
</organism>
<gene>
    <name evidence="1" type="primary">glnD_0</name>
    <name evidence="1" type="ORF">CM83_702</name>
</gene>
<protein>
    <submittedName>
        <fullName evidence="1">[Protein-PII] uridylyltransferase</fullName>
    </submittedName>
</protein>
<feature type="non-terminal residue" evidence="1">
    <location>
        <position position="1"/>
    </location>
</feature>
<sequence length="111" mass="12155">THASVVEDEWRVRKLVADGDIAAGTVICEVPAALAITPQLARRSAIGRKVFQLLRGNPLSQTCNTLTPNLIAMLAFLVWCRTADCDDPAALHSVDGASTTQMRFWLQYCQL</sequence>
<evidence type="ECO:0000313" key="1">
    <source>
        <dbReference type="EMBL" id="JAG38099.1"/>
    </source>
</evidence>
<name>A0A0A9Z101_LYGHE</name>
<dbReference type="EMBL" id="GBHO01005505">
    <property type="protein sequence ID" value="JAG38099.1"/>
    <property type="molecule type" value="Transcribed_RNA"/>
</dbReference>
<accession>A0A0A9Z101</accession>
<dbReference type="AlphaFoldDB" id="A0A0A9Z101"/>
<reference evidence="1" key="1">
    <citation type="journal article" date="2014" name="PLoS ONE">
        <title>Transcriptome-Based Identification of ABC Transporters in the Western Tarnished Plant Bug Lygus hesperus.</title>
        <authorList>
            <person name="Hull J.J."/>
            <person name="Chaney K."/>
            <person name="Geib S.M."/>
            <person name="Fabrick J.A."/>
            <person name="Brent C.S."/>
            <person name="Walsh D."/>
            <person name="Lavine L.C."/>
        </authorList>
    </citation>
    <scope>NUCLEOTIDE SEQUENCE</scope>
</reference>
<proteinExistence type="predicted"/>
<keyword evidence="1" id="KW-0808">Transferase</keyword>
<keyword evidence="1" id="KW-0548">Nucleotidyltransferase</keyword>
<reference evidence="1" key="2">
    <citation type="submission" date="2014-07" db="EMBL/GenBank/DDBJ databases">
        <authorList>
            <person name="Hull J."/>
        </authorList>
    </citation>
    <scope>NUCLEOTIDE SEQUENCE</scope>
</reference>
<dbReference type="GO" id="GO:0016779">
    <property type="term" value="F:nucleotidyltransferase activity"/>
    <property type="evidence" value="ECO:0007669"/>
    <property type="project" value="UniProtKB-KW"/>
</dbReference>
<dbReference type="Gene3D" id="3.90.1410.10">
    <property type="entry name" value="set domain protein methyltransferase, domain 1"/>
    <property type="match status" value="1"/>
</dbReference>